<dbReference type="SUPFAM" id="SSF48498">
    <property type="entry name" value="Tetracyclin repressor-like, C-terminal domain"/>
    <property type="match status" value="1"/>
</dbReference>
<protein>
    <recommendedName>
        <fullName evidence="3">Tetracyclin repressor-like C-terminal domain-containing protein</fullName>
    </recommendedName>
</protein>
<name>A0ABN1RX05_9ACTN</name>
<evidence type="ECO:0000259" key="3">
    <source>
        <dbReference type="Pfam" id="PF16859"/>
    </source>
</evidence>
<reference evidence="4 5" key="1">
    <citation type="journal article" date="2019" name="Int. J. Syst. Evol. Microbiol.">
        <title>The Global Catalogue of Microorganisms (GCM) 10K type strain sequencing project: providing services to taxonomists for standard genome sequencing and annotation.</title>
        <authorList>
            <consortium name="The Broad Institute Genomics Platform"/>
            <consortium name="The Broad Institute Genome Sequencing Center for Infectious Disease"/>
            <person name="Wu L."/>
            <person name="Ma J."/>
        </authorList>
    </citation>
    <scope>NUCLEOTIDE SEQUENCE [LARGE SCALE GENOMIC DNA]</scope>
    <source>
        <strain evidence="4 5">JCM 10696</strain>
    </source>
</reference>
<evidence type="ECO:0000313" key="5">
    <source>
        <dbReference type="Proteomes" id="UP001500665"/>
    </source>
</evidence>
<proteinExistence type="predicted"/>
<dbReference type="Proteomes" id="UP001500665">
    <property type="component" value="Unassembled WGS sequence"/>
</dbReference>
<dbReference type="Gene3D" id="1.10.357.10">
    <property type="entry name" value="Tetracycline Repressor, domain 2"/>
    <property type="match status" value="1"/>
</dbReference>
<dbReference type="InterPro" id="IPR011075">
    <property type="entry name" value="TetR_C"/>
</dbReference>
<dbReference type="InterPro" id="IPR036271">
    <property type="entry name" value="Tet_transcr_reg_TetR-rel_C_sf"/>
</dbReference>
<dbReference type="EMBL" id="BAAAHH010000046">
    <property type="protein sequence ID" value="GAA0966817.1"/>
    <property type="molecule type" value="Genomic_DNA"/>
</dbReference>
<feature type="domain" description="Tetracyclin repressor-like C-terminal" evidence="3">
    <location>
        <begin position="74"/>
        <end position="182"/>
    </location>
</feature>
<evidence type="ECO:0000256" key="1">
    <source>
        <dbReference type="ARBA" id="ARBA00023015"/>
    </source>
</evidence>
<comment type="caution">
    <text evidence="4">The sequence shown here is derived from an EMBL/GenBank/DDBJ whole genome shotgun (WGS) entry which is preliminary data.</text>
</comment>
<keyword evidence="2" id="KW-0804">Transcription</keyword>
<organism evidence="4 5">
    <name type="scientific">Actinocorallia libanotica</name>
    <dbReference type="NCBI Taxonomy" id="46162"/>
    <lineage>
        <taxon>Bacteria</taxon>
        <taxon>Bacillati</taxon>
        <taxon>Actinomycetota</taxon>
        <taxon>Actinomycetes</taxon>
        <taxon>Streptosporangiales</taxon>
        <taxon>Thermomonosporaceae</taxon>
        <taxon>Actinocorallia</taxon>
    </lineage>
</organism>
<accession>A0ABN1RX05</accession>
<keyword evidence="5" id="KW-1185">Reference proteome</keyword>
<evidence type="ECO:0000256" key="2">
    <source>
        <dbReference type="ARBA" id="ARBA00023163"/>
    </source>
</evidence>
<gene>
    <name evidence="4" type="ORF">GCM10009550_69950</name>
</gene>
<evidence type="ECO:0000313" key="4">
    <source>
        <dbReference type="EMBL" id="GAA0966817.1"/>
    </source>
</evidence>
<sequence length="190" mass="20981">MTLTESDLSRRLGEIHAATLGVFQDSSGRGPSHEEVAVLADVDGAALRRRWPLLDELLADSLAALLPPPADPGDLGGLRAELRPLVVHLAREYSEHGELLVRTMARLSAAPALDRAFRQRILYPRVECVRHIFGRAVLRGELRPDADPRLIFSLVPALLSYRTMLRDPAPDPSLADRLLDTVLLPLLLLR</sequence>
<dbReference type="RefSeq" id="WP_344246313.1">
    <property type="nucleotide sequence ID" value="NZ_BAAAHH010000046.1"/>
</dbReference>
<keyword evidence="1" id="KW-0805">Transcription regulation</keyword>
<dbReference type="Pfam" id="PF16859">
    <property type="entry name" value="TetR_C_11"/>
    <property type="match status" value="1"/>
</dbReference>